<dbReference type="AlphaFoldDB" id="A0A517X190"/>
<accession>A0A517X190</accession>
<name>A0A517X190_9PLAN</name>
<protein>
    <submittedName>
        <fullName evidence="1">Uncharacterized protein</fullName>
    </submittedName>
</protein>
<evidence type="ECO:0000313" key="1">
    <source>
        <dbReference type="EMBL" id="QDU11277.1"/>
    </source>
</evidence>
<organism evidence="1 2">
    <name type="scientific">Gimesia aquarii</name>
    <dbReference type="NCBI Taxonomy" id="2527964"/>
    <lineage>
        <taxon>Bacteria</taxon>
        <taxon>Pseudomonadati</taxon>
        <taxon>Planctomycetota</taxon>
        <taxon>Planctomycetia</taxon>
        <taxon>Planctomycetales</taxon>
        <taxon>Planctomycetaceae</taxon>
        <taxon>Gimesia</taxon>
    </lineage>
</organism>
<dbReference type="RefSeq" id="WP_145179095.1">
    <property type="nucleotide sequence ID" value="NZ_CP037422.1"/>
</dbReference>
<evidence type="ECO:0000313" key="2">
    <source>
        <dbReference type="Proteomes" id="UP000318384"/>
    </source>
</evidence>
<dbReference type="EMBL" id="CP037422">
    <property type="protein sequence ID" value="QDU11277.1"/>
    <property type="molecule type" value="Genomic_DNA"/>
</dbReference>
<keyword evidence="2" id="KW-1185">Reference proteome</keyword>
<reference evidence="1 2" key="1">
    <citation type="submission" date="2019-03" db="EMBL/GenBank/DDBJ databases">
        <title>Deep-cultivation of Planctomycetes and their phenomic and genomic characterization uncovers novel biology.</title>
        <authorList>
            <person name="Wiegand S."/>
            <person name="Jogler M."/>
            <person name="Boedeker C."/>
            <person name="Pinto D."/>
            <person name="Vollmers J."/>
            <person name="Rivas-Marin E."/>
            <person name="Kohn T."/>
            <person name="Peeters S.H."/>
            <person name="Heuer A."/>
            <person name="Rast P."/>
            <person name="Oberbeckmann S."/>
            <person name="Bunk B."/>
            <person name="Jeske O."/>
            <person name="Meyerdierks A."/>
            <person name="Storesund J.E."/>
            <person name="Kallscheuer N."/>
            <person name="Luecker S."/>
            <person name="Lage O.M."/>
            <person name="Pohl T."/>
            <person name="Merkel B.J."/>
            <person name="Hornburger P."/>
            <person name="Mueller R.-W."/>
            <person name="Bruemmer F."/>
            <person name="Labrenz M."/>
            <person name="Spormann A.M."/>
            <person name="Op den Camp H."/>
            <person name="Overmann J."/>
            <person name="Amann R."/>
            <person name="Jetten M.S.M."/>
            <person name="Mascher T."/>
            <person name="Medema M.H."/>
            <person name="Devos D.P."/>
            <person name="Kaster A.-K."/>
            <person name="Ovreas L."/>
            <person name="Rohde M."/>
            <person name="Galperin M.Y."/>
            <person name="Jogler C."/>
        </authorList>
    </citation>
    <scope>NUCLEOTIDE SEQUENCE [LARGE SCALE GENOMIC DNA]</scope>
    <source>
        <strain evidence="1 2">V202</strain>
    </source>
</reference>
<dbReference type="Proteomes" id="UP000318384">
    <property type="component" value="Chromosome"/>
</dbReference>
<proteinExistence type="predicted"/>
<gene>
    <name evidence="1" type="ORF">V202x_46960</name>
</gene>
<sequence>MTDHSIVERTIDFSGLFESEVLTELLLRYYKHPLADDKEFRNNLLEAATGALRHAAAGMKLIDSLPAMKTNFIVAIWYSEGVSISTDDQDIPTEMMLERKAWLERIQRLIPSCFQEPEE</sequence>
<dbReference type="OrthoDB" id="9961730at2"/>